<protein>
    <submittedName>
        <fullName evidence="2">Uncharacterized protein</fullName>
    </submittedName>
</protein>
<keyword evidence="1" id="KW-1133">Transmembrane helix</keyword>
<keyword evidence="1" id="KW-0472">Membrane</keyword>
<evidence type="ECO:0000313" key="2">
    <source>
        <dbReference type="EMBL" id="CAL8089264.1"/>
    </source>
</evidence>
<proteinExistence type="predicted"/>
<keyword evidence="1" id="KW-0812">Transmembrane</keyword>
<reference evidence="2 3" key="1">
    <citation type="submission" date="2024-08" db="EMBL/GenBank/DDBJ databases">
        <authorList>
            <person name="Cucini C."/>
            <person name="Frati F."/>
        </authorList>
    </citation>
    <scope>NUCLEOTIDE SEQUENCE [LARGE SCALE GENOMIC DNA]</scope>
</reference>
<dbReference type="Proteomes" id="UP001642540">
    <property type="component" value="Unassembled WGS sequence"/>
</dbReference>
<evidence type="ECO:0000256" key="1">
    <source>
        <dbReference type="SAM" id="Phobius"/>
    </source>
</evidence>
<sequence>TTIDAAKEERQSGRHRFFCRLQIFNIGLGLGLALASSMAANHKNGYVEDDEMKQVSVSPSINYSLLE</sequence>
<dbReference type="EMBL" id="CAXLJM020000023">
    <property type="protein sequence ID" value="CAL8089264.1"/>
    <property type="molecule type" value="Genomic_DNA"/>
</dbReference>
<comment type="caution">
    <text evidence="2">The sequence shown here is derived from an EMBL/GenBank/DDBJ whole genome shotgun (WGS) entry which is preliminary data.</text>
</comment>
<feature type="transmembrane region" description="Helical" evidence="1">
    <location>
        <begin position="21"/>
        <end position="40"/>
    </location>
</feature>
<feature type="non-terminal residue" evidence="2">
    <location>
        <position position="1"/>
    </location>
</feature>
<organism evidence="2 3">
    <name type="scientific">Orchesella dallaii</name>
    <dbReference type="NCBI Taxonomy" id="48710"/>
    <lineage>
        <taxon>Eukaryota</taxon>
        <taxon>Metazoa</taxon>
        <taxon>Ecdysozoa</taxon>
        <taxon>Arthropoda</taxon>
        <taxon>Hexapoda</taxon>
        <taxon>Collembola</taxon>
        <taxon>Entomobryomorpha</taxon>
        <taxon>Entomobryoidea</taxon>
        <taxon>Orchesellidae</taxon>
        <taxon>Orchesellinae</taxon>
        <taxon>Orchesella</taxon>
    </lineage>
</organism>
<evidence type="ECO:0000313" key="3">
    <source>
        <dbReference type="Proteomes" id="UP001642540"/>
    </source>
</evidence>
<keyword evidence="3" id="KW-1185">Reference proteome</keyword>
<name>A0ABP1Q502_9HEXA</name>
<gene>
    <name evidence="2" type="ORF">ODALV1_LOCUS7317</name>
</gene>
<accession>A0ABP1Q502</accession>